<reference evidence="1" key="1">
    <citation type="journal article" date="2021" name="Front. Microbiol.">
        <title>Comprehensive Comparative Genomics and Phenotyping of Methylobacterium Species.</title>
        <authorList>
            <person name="Alessa O."/>
            <person name="Ogura Y."/>
            <person name="Fujitani Y."/>
            <person name="Takami H."/>
            <person name="Hayashi T."/>
            <person name="Sahin N."/>
            <person name="Tani A."/>
        </authorList>
    </citation>
    <scope>NUCLEOTIDE SEQUENCE</scope>
    <source>
        <strain evidence="1">LMG 23639</strain>
    </source>
</reference>
<keyword evidence="2" id="KW-1185">Reference proteome</keyword>
<accession>A0ABQ4SVL9</accession>
<sequence length="354" mass="39735">MWRRLAMKFCVDFDTGDMIRCWVVPDNPIAISRIVIKIDGRRNVPLEASLTEDAFRAMGWHSTGQCAFHITEAHVPGLPQLSHLEIYEADTNVLLYRRKPAAECVQRRLLLINTSVNPETALQGMLFRHFQQSSFGIGAMSEEILKSTLEGRALSSCFLSGALSIPRYEHLFPPDLMLSTALIHDPHVEMATRLCWLRDRAEAAADPGRRWRLGRLAEAAAFTTEYDLADVKSLKRLFRMLPEPAYHFLYNPLTRQFGTRLPDDRVHPGNSIVAIEILARVGIVGHRSYFEAFATTLLDELGIQDTVPKPDPIPAEVLALADRLRGVKAVADMLVFDIAMADAVLSSVSKSWSR</sequence>
<evidence type="ECO:0000313" key="1">
    <source>
        <dbReference type="EMBL" id="GJE07152.1"/>
    </source>
</evidence>
<gene>
    <name evidence="1" type="ORF">AOPFMNJM_2476</name>
</gene>
<evidence type="ECO:0000313" key="2">
    <source>
        <dbReference type="Proteomes" id="UP001055102"/>
    </source>
</evidence>
<organism evidence="1 2">
    <name type="scientific">Methylobacterium jeotgali</name>
    <dbReference type="NCBI Taxonomy" id="381630"/>
    <lineage>
        <taxon>Bacteria</taxon>
        <taxon>Pseudomonadati</taxon>
        <taxon>Pseudomonadota</taxon>
        <taxon>Alphaproteobacteria</taxon>
        <taxon>Hyphomicrobiales</taxon>
        <taxon>Methylobacteriaceae</taxon>
        <taxon>Methylobacterium</taxon>
    </lineage>
</organism>
<name>A0ABQ4SVL9_9HYPH</name>
<reference evidence="1" key="2">
    <citation type="submission" date="2021-08" db="EMBL/GenBank/DDBJ databases">
        <authorList>
            <person name="Tani A."/>
            <person name="Ola A."/>
            <person name="Ogura Y."/>
            <person name="Katsura K."/>
            <person name="Hayashi T."/>
        </authorList>
    </citation>
    <scope>NUCLEOTIDE SEQUENCE</scope>
    <source>
        <strain evidence="1">LMG 23639</strain>
    </source>
</reference>
<dbReference type="EMBL" id="BPQR01000042">
    <property type="protein sequence ID" value="GJE07152.1"/>
    <property type="molecule type" value="Genomic_DNA"/>
</dbReference>
<protein>
    <submittedName>
        <fullName evidence="1">Uncharacterized protein</fullName>
    </submittedName>
</protein>
<proteinExistence type="predicted"/>
<dbReference type="Proteomes" id="UP001055102">
    <property type="component" value="Unassembled WGS sequence"/>
</dbReference>
<comment type="caution">
    <text evidence="1">The sequence shown here is derived from an EMBL/GenBank/DDBJ whole genome shotgun (WGS) entry which is preliminary data.</text>
</comment>